<name>A0ACA9RR01_9GLOM</name>
<evidence type="ECO:0000313" key="2">
    <source>
        <dbReference type="Proteomes" id="UP000789920"/>
    </source>
</evidence>
<keyword evidence="2" id="KW-1185">Reference proteome</keyword>
<protein>
    <submittedName>
        <fullName evidence="1">33946_t:CDS:1</fullName>
    </submittedName>
</protein>
<accession>A0ACA9RR01</accession>
<dbReference type="EMBL" id="CAJVQC010064105">
    <property type="protein sequence ID" value="CAG8804276.1"/>
    <property type="molecule type" value="Genomic_DNA"/>
</dbReference>
<comment type="caution">
    <text evidence="1">The sequence shown here is derived from an EMBL/GenBank/DDBJ whole genome shotgun (WGS) entry which is preliminary data.</text>
</comment>
<evidence type="ECO:0000313" key="1">
    <source>
        <dbReference type="EMBL" id="CAG8804276.1"/>
    </source>
</evidence>
<organism evidence="1 2">
    <name type="scientific">Racocetra persica</name>
    <dbReference type="NCBI Taxonomy" id="160502"/>
    <lineage>
        <taxon>Eukaryota</taxon>
        <taxon>Fungi</taxon>
        <taxon>Fungi incertae sedis</taxon>
        <taxon>Mucoromycota</taxon>
        <taxon>Glomeromycotina</taxon>
        <taxon>Glomeromycetes</taxon>
        <taxon>Diversisporales</taxon>
        <taxon>Gigasporaceae</taxon>
        <taxon>Racocetra</taxon>
    </lineage>
</organism>
<reference evidence="1" key="1">
    <citation type="submission" date="2021-06" db="EMBL/GenBank/DDBJ databases">
        <authorList>
            <person name="Kallberg Y."/>
            <person name="Tangrot J."/>
            <person name="Rosling A."/>
        </authorList>
    </citation>
    <scope>NUCLEOTIDE SEQUENCE</scope>
    <source>
        <strain evidence="1">MA461A</strain>
    </source>
</reference>
<sequence length="155" mass="17931">MAQVKVLTKFEGRQEEYFGDHRQGMTFTFFKFVSQEKDNGVPKYEIFVMASDPTHPVMEEVNKNSDLLAKGKDKAKRYFFSGQTPQSPHSSIKDASKYQKGKEFIDELESELNKKTEAIVNRTSQQEQELKDKKQELAELERQQQGGDPKNPTNY</sequence>
<proteinExistence type="predicted"/>
<gene>
    <name evidence="1" type="ORF">RPERSI_LOCUS21694</name>
</gene>
<dbReference type="Proteomes" id="UP000789920">
    <property type="component" value="Unassembled WGS sequence"/>
</dbReference>